<feature type="binding site" evidence="12">
    <location>
        <position position="345"/>
    </location>
    <ligand>
        <name>Zn(2+)</name>
        <dbReference type="ChEBI" id="CHEBI:29105"/>
        <label>2</label>
    </ligand>
</feature>
<organism evidence="14 15">
    <name type="scientific">Sulfurospirillum halorespirans DSM 13726</name>
    <dbReference type="NCBI Taxonomy" id="1193502"/>
    <lineage>
        <taxon>Bacteria</taxon>
        <taxon>Pseudomonadati</taxon>
        <taxon>Campylobacterota</taxon>
        <taxon>Epsilonproteobacteria</taxon>
        <taxon>Campylobacterales</taxon>
        <taxon>Sulfurospirillaceae</taxon>
        <taxon>Sulfurospirillum</taxon>
    </lineage>
</organism>
<comment type="catalytic activity">
    <reaction evidence="11 12">
        <text>ATP + H2O = ADP + phosphate + H(+)</text>
        <dbReference type="Rhea" id="RHEA:13065"/>
        <dbReference type="ChEBI" id="CHEBI:15377"/>
        <dbReference type="ChEBI" id="CHEBI:15378"/>
        <dbReference type="ChEBI" id="CHEBI:30616"/>
        <dbReference type="ChEBI" id="CHEBI:43474"/>
        <dbReference type="ChEBI" id="CHEBI:456216"/>
        <dbReference type="EC" id="5.6.2.4"/>
    </reaction>
</comment>
<keyword evidence="1 12" id="KW-0639">Primosome</keyword>
<dbReference type="InterPro" id="IPR001650">
    <property type="entry name" value="Helicase_C-like"/>
</dbReference>
<accession>A0A1D7TL68</accession>
<dbReference type="PATRIC" id="fig|1193502.14.peg.2010"/>
<dbReference type="InterPro" id="IPR014001">
    <property type="entry name" value="Helicase_ATP-bd"/>
</dbReference>
<comment type="subunit">
    <text evidence="12">Component of the replication restart primosome.</text>
</comment>
<reference evidence="15" key="1">
    <citation type="submission" date="2016-08" db="EMBL/GenBank/DDBJ databases">
        <title>Complete genome sequence of the organohalide-respiring Epsilonproteobacterium Sulfurospirillum halorespirans.</title>
        <authorList>
            <person name="Goris T."/>
            <person name="Zimmermann J."/>
            <person name="Schenz B."/>
            <person name="Lemos M."/>
            <person name="Hackermueller J."/>
            <person name="Diekert G."/>
        </authorList>
    </citation>
    <scope>NUCLEOTIDE SEQUENCE [LARGE SCALE GENOMIC DNA]</scope>
    <source>
        <strain>DSM 13726</strain>
        <strain evidence="15">PCE-M2</strain>
    </source>
</reference>
<dbReference type="NCBIfam" id="TIGR00595">
    <property type="entry name" value="priA"/>
    <property type="match status" value="1"/>
</dbReference>
<dbReference type="GO" id="GO:0016887">
    <property type="term" value="F:ATP hydrolysis activity"/>
    <property type="evidence" value="ECO:0007669"/>
    <property type="project" value="RHEA"/>
</dbReference>
<dbReference type="PANTHER" id="PTHR30580:SF0">
    <property type="entry name" value="PRIMOSOMAL PROTEIN N"/>
    <property type="match status" value="1"/>
</dbReference>
<keyword evidence="8 12" id="KW-0067">ATP-binding</keyword>
<comment type="cofactor">
    <cofactor evidence="12">
        <name>Zn(2+)</name>
        <dbReference type="ChEBI" id="CHEBI:29105"/>
    </cofactor>
    <text evidence="12">Binds 2 zinc ions per subunit.</text>
</comment>
<comment type="function">
    <text evidence="12">Initiates the restart of stalled replication forks, which reloads the replicative helicase on sites other than the origin of replication. Recognizes and binds to abandoned replication forks and remodels them to uncover a helicase loading site. Promotes assembly of the primosome at these replication forks.</text>
</comment>
<dbReference type="FunFam" id="3.40.50.300:FF:000489">
    <property type="entry name" value="Primosome assembly protein PriA"/>
    <property type="match status" value="1"/>
</dbReference>
<name>A0A1D7TL68_9BACT</name>
<dbReference type="HAMAP" id="MF_00983">
    <property type="entry name" value="PriA"/>
    <property type="match status" value="1"/>
</dbReference>
<dbReference type="Pfam" id="PF00270">
    <property type="entry name" value="DEAD"/>
    <property type="match status" value="1"/>
</dbReference>
<keyword evidence="7 12" id="KW-0862">Zinc</keyword>
<keyword evidence="10 12" id="KW-0413">Isomerase</keyword>
<dbReference type="EMBL" id="CP017111">
    <property type="protein sequence ID" value="AOO65749.1"/>
    <property type="molecule type" value="Genomic_DNA"/>
</dbReference>
<dbReference type="GO" id="GO:0005524">
    <property type="term" value="F:ATP binding"/>
    <property type="evidence" value="ECO:0007669"/>
    <property type="project" value="UniProtKB-UniRule"/>
</dbReference>
<keyword evidence="6 12" id="KW-0347">Helicase</keyword>
<gene>
    <name evidence="12" type="primary">priA</name>
    <name evidence="14" type="ORF">SHALO_1978</name>
</gene>
<feature type="binding site" evidence="12">
    <location>
        <position position="373"/>
    </location>
    <ligand>
        <name>Zn(2+)</name>
        <dbReference type="ChEBI" id="CHEBI:29105"/>
        <label>1</label>
    </ligand>
</feature>
<dbReference type="GO" id="GO:0006269">
    <property type="term" value="P:DNA replication, synthesis of primer"/>
    <property type="evidence" value="ECO:0007669"/>
    <property type="project" value="UniProtKB-KW"/>
</dbReference>
<evidence type="ECO:0000313" key="14">
    <source>
        <dbReference type="EMBL" id="AOO65749.1"/>
    </source>
</evidence>
<feature type="binding site" evidence="12">
    <location>
        <position position="336"/>
    </location>
    <ligand>
        <name>Zn(2+)</name>
        <dbReference type="ChEBI" id="CHEBI:29105"/>
        <label>1</label>
    </ligand>
</feature>
<evidence type="ECO:0000256" key="7">
    <source>
        <dbReference type="ARBA" id="ARBA00022833"/>
    </source>
</evidence>
<comment type="catalytic activity">
    <reaction evidence="12">
        <text>Couples ATP hydrolysis with the unwinding of duplex DNA by translocating in the 3'-5' direction.</text>
        <dbReference type="EC" id="5.6.2.4"/>
    </reaction>
</comment>
<sequence length="611" mass="68688">MFYYHIALLKSPLSPLTYQSEQSLLLGTIVEVTLSKRTTQGVVATEVEKPEFDCESISFTCKTFYPPKTLELARFIAEYYVCSLGEALSLFVPYAPNALHVNEKITIDITLSTEQQKAYDFIEAHPRSLLFGDTGSGKTEIYMKLFEKTINEGKQAIFLLPEIGLTPQMKNRLKHHFGTHVAIWHSKISAKKKEQILSDLAEGKISIIAGTRSALFLPLQHLGLIVVDEEHDESYKSGNRPRYNAKDLALLFGQKLGCKVLLGSATPTLGSFHKVPTFRLKGTFFESQSYIMYDDGEHGLSFKMTQAIQKALDAQKQVIVFLPTRANFKYITCKQCGANVECPFCSVGMSIHHNMNALKCHYCNYTEVIPKACPKCGCEEIVATRMGTAEVSQKLTEHFHEHVVQQFDRDEVRTEKKLSEILSDFNDHKIDIMVGTQMLSKGHDYHGVGLAVILGVDALLGMSDFRSREKTLALVLQIAGRAGRKGYGEVLIQSKNSEFFKHYLGDFEQFLKDELVFRKGLYPPFKKMLRLMSAHVKDEKAKELIDKVALIAQSFPQVEVVGFGKANIAKIANKYRYELLARSDSSKALLELAHAVKLLHVEADMDPLSFS</sequence>
<dbReference type="Gene3D" id="3.40.50.300">
    <property type="entry name" value="P-loop containing nucleotide triphosphate hydrolases"/>
    <property type="match status" value="2"/>
</dbReference>
<dbReference type="GO" id="GO:0006270">
    <property type="term" value="P:DNA replication initiation"/>
    <property type="evidence" value="ECO:0007669"/>
    <property type="project" value="TreeGrafter"/>
</dbReference>
<dbReference type="InterPro" id="IPR011545">
    <property type="entry name" value="DEAD/DEAH_box_helicase_dom"/>
</dbReference>
<dbReference type="GO" id="GO:1990077">
    <property type="term" value="C:primosome complex"/>
    <property type="evidence" value="ECO:0007669"/>
    <property type="project" value="UniProtKB-UniRule"/>
</dbReference>
<keyword evidence="5 12" id="KW-0378">Hydrolase</keyword>
<protein>
    <recommendedName>
        <fullName evidence="12">Replication restart protein PriA</fullName>
    </recommendedName>
    <alternativeName>
        <fullName evidence="12">ATP-dependent DNA helicase PriA</fullName>
        <ecNumber evidence="12">5.6.2.4</ecNumber>
    </alternativeName>
    <alternativeName>
        <fullName evidence="12">DNA 3'-5' helicase PriA</fullName>
    </alternativeName>
</protein>
<dbReference type="Pfam" id="PF00271">
    <property type="entry name" value="Helicase_C"/>
    <property type="match status" value="1"/>
</dbReference>
<feature type="binding site" evidence="12">
    <location>
        <position position="342"/>
    </location>
    <ligand>
        <name>Zn(2+)</name>
        <dbReference type="ChEBI" id="CHEBI:29105"/>
        <label>2</label>
    </ligand>
</feature>
<evidence type="ECO:0000256" key="4">
    <source>
        <dbReference type="ARBA" id="ARBA00022741"/>
    </source>
</evidence>
<evidence type="ECO:0000256" key="8">
    <source>
        <dbReference type="ARBA" id="ARBA00022840"/>
    </source>
</evidence>
<dbReference type="Proteomes" id="UP000094609">
    <property type="component" value="Chromosome"/>
</dbReference>
<dbReference type="PANTHER" id="PTHR30580">
    <property type="entry name" value="PRIMOSOMAL PROTEIN N"/>
    <property type="match status" value="1"/>
</dbReference>
<dbReference type="InterPro" id="IPR041236">
    <property type="entry name" value="PriA_C"/>
</dbReference>
<dbReference type="GO" id="GO:0006310">
    <property type="term" value="P:DNA recombination"/>
    <property type="evidence" value="ECO:0007669"/>
    <property type="project" value="InterPro"/>
</dbReference>
<dbReference type="EC" id="5.6.2.4" evidence="12"/>
<dbReference type="GO" id="GO:0006302">
    <property type="term" value="P:double-strand break repair"/>
    <property type="evidence" value="ECO:0007669"/>
    <property type="project" value="InterPro"/>
</dbReference>
<keyword evidence="9 12" id="KW-0238">DNA-binding</keyword>
<dbReference type="RefSeq" id="WP_069478395.1">
    <property type="nucleotide sequence ID" value="NZ_CP017111.1"/>
</dbReference>
<evidence type="ECO:0000313" key="15">
    <source>
        <dbReference type="Proteomes" id="UP000094609"/>
    </source>
</evidence>
<dbReference type="SUPFAM" id="SSF52540">
    <property type="entry name" value="P-loop containing nucleoside triphosphate hydrolases"/>
    <property type="match status" value="1"/>
</dbReference>
<dbReference type="AlphaFoldDB" id="A0A1D7TL68"/>
<dbReference type="GO" id="GO:0008270">
    <property type="term" value="F:zinc ion binding"/>
    <property type="evidence" value="ECO:0007669"/>
    <property type="project" value="UniProtKB-UniRule"/>
</dbReference>
<keyword evidence="4 12" id="KW-0547">Nucleotide-binding</keyword>
<evidence type="ECO:0000256" key="2">
    <source>
        <dbReference type="ARBA" id="ARBA00022705"/>
    </source>
</evidence>
<feature type="binding site" evidence="12">
    <location>
        <position position="360"/>
    </location>
    <ligand>
        <name>Zn(2+)</name>
        <dbReference type="ChEBI" id="CHEBI:29105"/>
        <label>2</label>
    </ligand>
</feature>
<evidence type="ECO:0000256" key="12">
    <source>
        <dbReference type="HAMAP-Rule" id="MF_00983"/>
    </source>
</evidence>
<dbReference type="PROSITE" id="PS51192">
    <property type="entry name" value="HELICASE_ATP_BIND_1"/>
    <property type="match status" value="1"/>
</dbReference>
<dbReference type="GO" id="GO:0043138">
    <property type="term" value="F:3'-5' DNA helicase activity"/>
    <property type="evidence" value="ECO:0007669"/>
    <property type="project" value="UniProtKB-EC"/>
</dbReference>
<dbReference type="GO" id="GO:0003677">
    <property type="term" value="F:DNA binding"/>
    <property type="evidence" value="ECO:0007669"/>
    <property type="project" value="UniProtKB-UniRule"/>
</dbReference>
<feature type="domain" description="Helicase ATP-binding" evidence="13">
    <location>
        <begin position="119"/>
        <end position="285"/>
    </location>
</feature>
<comment type="similarity">
    <text evidence="12">Belongs to the helicase family. PriA subfamily.</text>
</comment>
<dbReference type="SMART" id="SM00487">
    <property type="entry name" value="DEXDc"/>
    <property type="match status" value="1"/>
</dbReference>
<feature type="binding site" evidence="12">
    <location>
        <position position="376"/>
    </location>
    <ligand>
        <name>Zn(2+)</name>
        <dbReference type="ChEBI" id="CHEBI:29105"/>
        <label>1</label>
    </ligand>
</feature>
<evidence type="ECO:0000256" key="6">
    <source>
        <dbReference type="ARBA" id="ARBA00022806"/>
    </source>
</evidence>
<evidence type="ECO:0000256" key="5">
    <source>
        <dbReference type="ARBA" id="ARBA00022801"/>
    </source>
</evidence>
<dbReference type="InterPro" id="IPR041222">
    <property type="entry name" value="PriA_3primeBD"/>
</dbReference>
<dbReference type="InterPro" id="IPR042115">
    <property type="entry name" value="PriA_3primeBD_sf"/>
</dbReference>
<keyword evidence="3 12" id="KW-0479">Metal-binding</keyword>
<keyword evidence="15" id="KW-1185">Reference proteome</keyword>
<dbReference type="Gene3D" id="3.40.1440.60">
    <property type="entry name" value="PriA, 3(prime) DNA-binding domain"/>
    <property type="match status" value="1"/>
</dbReference>
<evidence type="ECO:0000259" key="13">
    <source>
        <dbReference type="PROSITE" id="PS51192"/>
    </source>
</evidence>
<dbReference type="STRING" id="1193502.SHALO_1978"/>
<keyword evidence="2 12" id="KW-0235">DNA replication</keyword>
<evidence type="ECO:0000256" key="9">
    <source>
        <dbReference type="ARBA" id="ARBA00023125"/>
    </source>
</evidence>
<dbReference type="InterPro" id="IPR027417">
    <property type="entry name" value="P-loop_NTPase"/>
</dbReference>
<dbReference type="KEGG" id="shal:SHALO_1978"/>
<dbReference type="InterPro" id="IPR040498">
    <property type="entry name" value="PriA_CRR"/>
</dbReference>
<dbReference type="InterPro" id="IPR005259">
    <property type="entry name" value="PriA"/>
</dbReference>
<dbReference type="Pfam" id="PF18074">
    <property type="entry name" value="PriA_C"/>
    <property type="match status" value="1"/>
</dbReference>
<evidence type="ECO:0000256" key="10">
    <source>
        <dbReference type="ARBA" id="ARBA00023235"/>
    </source>
</evidence>
<evidence type="ECO:0000256" key="1">
    <source>
        <dbReference type="ARBA" id="ARBA00022515"/>
    </source>
</evidence>
<dbReference type="Pfam" id="PF17764">
    <property type="entry name" value="PriA_3primeBD"/>
    <property type="match status" value="1"/>
</dbReference>
<dbReference type="SMART" id="SM00490">
    <property type="entry name" value="HELICc"/>
    <property type="match status" value="1"/>
</dbReference>
<dbReference type="NCBIfam" id="NF004069">
    <property type="entry name" value="PRK05580.2-1"/>
    <property type="match status" value="1"/>
</dbReference>
<proteinExistence type="inferred from homology"/>
<evidence type="ECO:0000256" key="11">
    <source>
        <dbReference type="ARBA" id="ARBA00048988"/>
    </source>
</evidence>
<feature type="binding site" evidence="12">
    <location>
        <position position="333"/>
    </location>
    <ligand>
        <name>Zn(2+)</name>
        <dbReference type="ChEBI" id="CHEBI:29105"/>
        <label>1</label>
    </ligand>
</feature>
<dbReference type="Pfam" id="PF18319">
    <property type="entry name" value="Zn_ribbon_PriA"/>
    <property type="match status" value="1"/>
</dbReference>
<evidence type="ECO:0000256" key="3">
    <source>
        <dbReference type="ARBA" id="ARBA00022723"/>
    </source>
</evidence>
<feature type="binding site" evidence="12">
    <location>
        <position position="363"/>
    </location>
    <ligand>
        <name>Zn(2+)</name>
        <dbReference type="ChEBI" id="CHEBI:29105"/>
        <label>2</label>
    </ligand>
</feature>